<dbReference type="GO" id="GO:0009279">
    <property type="term" value="C:cell outer membrane"/>
    <property type="evidence" value="ECO:0007669"/>
    <property type="project" value="UniProtKB-SubCell"/>
</dbReference>
<dbReference type="AlphaFoldDB" id="A0A377ZAE2"/>
<feature type="region of interest" description="Disordered" evidence="4">
    <location>
        <begin position="1"/>
        <end position="25"/>
    </location>
</feature>
<dbReference type="InterPro" id="IPR036942">
    <property type="entry name" value="Beta-barrel_TonB_sf"/>
</dbReference>
<proteinExistence type="predicted"/>
<evidence type="ECO:0000313" key="5">
    <source>
        <dbReference type="EMBL" id="STU64772.1"/>
    </source>
</evidence>
<keyword evidence="2" id="KW-0472">Membrane</keyword>
<dbReference type="SUPFAM" id="SSF56935">
    <property type="entry name" value="Porins"/>
    <property type="match status" value="1"/>
</dbReference>
<gene>
    <name evidence="5" type="primary">fepA_5</name>
    <name evidence="5" type="ORF">NCTC204_00033</name>
</gene>
<evidence type="ECO:0000313" key="6">
    <source>
        <dbReference type="Proteomes" id="UP000255192"/>
    </source>
</evidence>
<dbReference type="EMBL" id="UGMD01000002">
    <property type="protein sequence ID" value="STU64772.1"/>
    <property type="molecule type" value="Genomic_DNA"/>
</dbReference>
<sequence length="77" mass="8330">MKDNASNTPGAVGRRNSGLRQHGRSPYSQAEIFSLFAENNMELTDTTMLTPALRFDHHSIVGNKLEPVPQPVAGPVG</sequence>
<dbReference type="Gene3D" id="2.40.170.20">
    <property type="entry name" value="TonB-dependent receptor, beta-barrel domain"/>
    <property type="match status" value="1"/>
</dbReference>
<name>A0A377ZAE2_KLEPN</name>
<accession>A0A377ZAE2</accession>
<evidence type="ECO:0000256" key="1">
    <source>
        <dbReference type="ARBA" id="ARBA00004442"/>
    </source>
</evidence>
<comment type="subcellular location">
    <subcellularLocation>
        <location evidence="1">Cell outer membrane</location>
    </subcellularLocation>
</comment>
<organism evidence="5 6">
    <name type="scientific">Klebsiella pneumoniae</name>
    <dbReference type="NCBI Taxonomy" id="573"/>
    <lineage>
        <taxon>Bacteria</taxon>
        <taxon>Pseudomonadati</taxon>
        <taxon>Pseudomonadota</taxon>
        <taxon>Gammaproteobacteria</taxon>
        <taxon>Enterobacterales</taxon>
        <taxon>Enterobacteriaceae</taxon>
        <taxon>Klebsiella/Raoultella group</taxon>
        <taxon>Klebsiella</taxon>
        <taxon>Klebsiella pneumoniae complex</taxon>
    </lineage>
</organism>
<keyword evidence="5" id="KW-0675">Receptor</keyword>
<evidence type="ECO:0000256" key="2">
    <source>
        <dbReference type="ARBA" id="ARBA00023136"/>
    </source>
</evidence>
<reference evidence="5 6" key="1">
    <citation type="submission" date="2018-06" db="EMBL/GenBank/DDBJ databases">
        <authorList>
            <consortium name="Pathogen Informatics"/>
            <person name="Doyle S."/>
        </authorList>
    </citation>
    <scope>NUCLEOTIDE SEQUENCE [LARGE SCALE GENOMIC DNA]</scope>
    <source>
        <strain evidence="5 6">NCTC204</strain>
    </source>
</reference>
<evidence type="ECO:0000256" key="4">
    <source>
        <dbReference type="SAM" id="MobiDB-lite"/>
    </source>
</evidence>
<protein>
    <submittedName>
        <fullName evidence="5">TonB-dependent receptor</fullName>
    </submittedName>
</protein>
<evidence type="ECO:0000256" key="3">
    <source>
        <dbReference type="ARBA" id="ARBA00023237"/>
    </source>
</evidence>
<keyword evidence="3" id="KW-0998">Cell outer membrane</keyword>
<dbReference type="Proteomes" id="UP000255192">
    <property type="component" value="Unassembled WGS sequence"/>
</dbReference>